<feature type="transmembrane region" description="Helical" evidence="6">
    <location>
        <begin position="205"/>
        <end position="226"/>
    </location>
</feature>
<dbReference type="PANTHER" id="PTHR48041">
    <property type="entry name" value="ABC TRANSPORTER G FAMILY MEMBER 28"/>
    <property type="match status" value="1"/>
</dbReference>
<evidence type="ECO:0000313" key="9">
    <source>
        <dbReference type="Proteomes" id="UP000316621"/>
    </source>
</evidence>
<sequence length="358" mass="40585">MLVKVLQRIARSGRIVIMSVHQPSSRVVGLLDRLMFLSQGETVYYGSPSNLSILLSDFGHPVPENEDRTEFMLDLYRELEGVPGGTKNIVEFNKSWQEVHNRSFSSDNSHGLEGLSFREAISAVIARRKHIYRDVNHFAQAPAISEFANPSWVEIMVLVKRWLTNSKRMPKLFLLRIGGVMFVGSILASVFWQLDKTEGGVQERIGFFIFIVTTIFVGCTDVLAIFLQDSFLFYFLAIFASFWAGNSLVSFVSGLVSHVMLGYIVIMPAIGAFLLFSGFFIQRNRIPPYWIWFHYMSVVKYPIQAVFLNEFDNPNLCLLEGVDKSCLVNGLNIVTKLNATDFGKWSCLWITVALGVFF</sequence>
<dbReference type="GO" id="GO:0140359">
    <property type="term" value="F:ABC-type transporter activity"/>
    <property type="evidence" value="ECO:0007669"/>
    <property type="project" value="InterPro"/>
</dbReference>
<keyword evidence="3 6" id="KW-0812">Transmembrane</keyword>
<dbReference type="OMA" id="PPYVEVW"/>
<keyword evidence="2" id="KW-0813">Transport</keyword>
<keyword evidence="9" id="KW-1185">Reference proteome</keyword>
<evidence type="ECO:0000256" key="6">
    <source>
        <dbReference type="SAM" id="Phobius"/>
    </source>
</evidence>
<dbReference type="InterPro" id="IPR050352">
    <property type="entry name" value="ABCG_transporters"/>
</dbReference>
<feature type="transmembrane region" description="Helical" evidence="6">
    <location>
        <begin position="173"/>
        <end position="193"/>
    </location>
</feature>
<evidence type="ECO:0000256" key="1">
    <source>
        <dbReference type="ARBA" id="ARBA00004141"/>
    </source>
</evidence>
<gene>
    <name evidence="8" type="ORF">C5167_021181</name>
</gene>
<evidence type="ECO:0000256" key="5">
    <source>
        <dbReference type="ARBA" id="ARBA00023136"/>
    </source>
</evidence>
<protein>
    <recommendedName>
        <fullName evidence="7">ABC-2 type transporter transmembrane domain-containing protein</fullName>
    </recommendedName>
</protein>
<dbReference type="AlphaFoldDB" id="A0A4Y7IZ26"/>
<dbReference type="Pfam" id="PF01061">
    <property type="entry name" value="ABC2_membrane"/>
    <property type="match status" value="2"/>
</dbReference>
<comment type="subcellular location">
    <subcellularLocation>
        <location evidence="1">Membrane</location>
        <topology evidence="1">Multi-pass membrane protein</topology>
    </subcellularLocation>
</comment>
<proteinExistence type="predicted"/>
<evidence type="ECO:0000256" key="3">
    <source>
        <dbReference type="ARBA" id="ARBA00022692"/>
    </source>
</evidence>
<feature type="transmembrane region" description="Helical" evidence="6">
    <location>
        <begin position="260"/>
        <end position="281"/>
    </location>
</feature>
<organism evidence="8 9">
    <name type="scientific">Papaver somniferum</name>
    <name type="common">Opium poppy</name>
    <dbReference type="NCBI Taxonomy" id="3469"/>
    <lineage>
        <taxon>Eukaryota</taxon>
        <taxon>Viridiplantae</taxon>
        <taxon>Streptophyta</taxon>
        <taxon>Embryophyta</taxon>
        <taxon>Tracheophyta</taxon>
        <taxon>Spermatophyta</taxon>
        <taxon>Magnoliopsida</taxon>
        <taxon>Ranunculales</taxon>
        <taxon>Papaveraceae</taxon>
        <taxon>Papaveroideae</taxon>
        <taxon>Papaver</taxon>
    </lineage>
</organism>
<feature type="domain" description="ABC-2 type transporter transmembrane" evidence="7">
    <location>
        <begin position="154"/>
        <end position="228"/>
    </location>
</feature>
<dbReference type="InterPro" id="IPR013525">
    <property type="entry name" value="ABC2_TM"/>
</dbReference>
<reference evidence="8 9" key="1">
    <citation type="journal article" date="2018" name="Science">
        <title>The opium poppy genome and morphinan production.</title>
        <authorList>
            <person name="Guo L."/>
            <person name="Winzer T."/>
            <person name="Yang X."/>
            <person name="Li Y."/>
            <person name="Ning Z."/>
            <person name="He Z."/>
            <person name="Teodor R."/>
            <person name="Lu Y."/>
            <person name="Bowser T.A."/>
            <person name="Graham I.A."/>
            <person name="Ye K."/>
        </authorList>
    </citation>
    <scope>NUCLEOTIDE SEQUENCE [LARGE SCALE GENOMIC DNA]</scope>
    <source>
        <strain evidence="9">cv. HN1</strain>
        <tissue evidence="8">Leaves</tissue>
    </source>
</reference>
<dbReference type="PANTHER" id="PTHR48041:SF11">
    <property type="entry name" value="ABC TRANSPORTER G FAMILY MEMBER 16"/>
    <property type="match status" value="1"/>
</dbReference>
<dbReference type="GO" id="GO:0016020">
    <property type="term" value="C:membrane"/>
    <property type="evidence" value="ECO:0007669"/>
    <property type="project" value="UniProtKB-SubCell"/>
</dbReference>
<evidence type="ECO:0000256" key="2">
    <source>
        <dbReference type="ARBA" id="ARBA00022448"/>
    </source>
</evidence>
<name>A0A4Y7IZ26_PAPSO</name>
<evidence type="ECO:0000256" key="4">
    <source>
        <dbReference type="ARBA" id="ARBA00022989"/>
    </source>
</evidence>
<accession>A0A4Y7IZ26</accession>
<evidence type="ECO:0000259" key="7">
    <source>
        <dbReference type="Pfam" id="PF01061"/>
    </source>
</evidence>
<feature type="domain" description="ABC-2 type transporter transmembrane" evidence="7">
    <location>
        <begin position="230"/>
        <end position="311"/>
    </location>
</feature>
<dbReference type="Gramene" id="RZC52749">
    <property type="protein sequence ID" value="RZC52749"/>
    <property type="gene ID" value="C5167_021181"/>
</dbReference>
<dbReference type="Proteomes" id="UP000316621">
    <property type="component" value="Chromosome 2"/>
</dbReference>
<keyword evidence="4 6" id="KW-1133">Transmembrane helix</keyword>
<keyword evidence="5 6" id="KW-0472">Membrane</keyword>
<feature type="transmembrane region" description="Helical" evidence="6">
    <location>
        <begin position="233"/>
        <end position="254"/>
    </location>
</feature>
<evidence type="ECO:0000313" key="8">
    <source>
        <dbReference type="EMBL" id="RZC52749.1"/>
    </source>
</evidence>
<dbReference type="EMBL" id="CM010716">
    <property type="protein sequence ID" value="RZC52749.1"/>
    <property type="molecule type" value="Genomic_DNA"/>
</dbReference>